<comment type="caution">
    <text evidence="1">The sequence shown here is derived from an EMBL/GenBank/DDBJ whole genome shotgun (WGS) entry which is preliminary data.</text>
</comment>
<evidence type="ECO:0000313" key="2">
    <source>
        <dbReference type="Proteomes" id="UP000807716"/>
    </source>
</evidence>
<protein>
    <submittedName>
        <fullName evidence="1">Uncharacterized protein</fullName>
    </submittedName>
</protein>
<dbReference type="PANTHER" id="PTHR31362">
    <property type="entry name" value="GLYCOSYLTRANSFERASE STELLO1-RELATED"/>
    <property type="match status" value="1"/>
</dbReference>
<keyword evidence="2" id="KW-1185">Reference proteome</keyword>
<dbReference type="EMBL" id="JAAAJB010001135">
    <property type="protein sequence ID" value="KAG0248896.1"/>
    <property type="molecule type" value="Genomic_DNA"/>
</dbReference>
<feature type="non-terminal residue" evidence="1">
    <location>
        <position position="316"/>
    </location>
</feature>
<dbReference type="OrthoDB" id="408493at2759"/>
<dbReference type="InterPro" id="IPR005049">
    <property type="entry name" value="STL-like"/>
</dbReference>
<sequence length="316" mass="36424">MEEMAKHEFIGLEDVDLAKRWVRDLQSVGYVFPKVKRYSPKTHAALVAKHEEPRLHSQTDRRVSNEALRQCQVEETEQGSGTAAVAKVPRIQITPTPKKDLYSTVFKNTLLVVNFNHPDYGALESFLAIYKGYFPNIKIYGPKVPDHLKDIVTEISYDKGYTSYRNIADAIDKYPDYDGYLYTNDDTLLNVYQLAELDQDKIWKMVPDRVEDVHDLTKAPPDSWPHWKNLRTMDMWNDPTSFTTEQRERIAKFSNVEGQANVRAFADGVYVPGRVSKELAEVLRKFLKYEVFLEVGLGLALIAVEPTENWVSWNET</sequence>
<accession>A0A9P6PLN1</accession>
<reference evidence="1" key="1">
    <citation type="journal article" date="2020" name="Fungal Divers.">
        <title>Resolving the Mortierellaceae phylogeny through synthesis of multi-gene phylogenetics and phylogenomics.</title>
        <authorList>
            <person name="Vandepol N."/>
            <person name="Liber J."/>
            <person name="Desiro A."/>
            <person name="Na H."/>
            <person name="Kennedy M."/>
            <person name="Barry K."/>
            <person name="Grigoriev I.V."/>
            <person name="Miller A.N."/>
            <person name="O'Donnell K."/>
            <person name="Stajich J.E."/>
            <person name="Bonito G."/>
        </authorList>
    </citation>
    <scope>NUCLEOTIDE SEQUENCE</scope>
    <source>
        <strain evidence="1">BC1065</strain>
    </source>
</reference>
<gene>
    <name evidence="1" type="ORF">DFQ27_000545</name>
</gene>
<dbReference type="PANTHER" id="PTHR31362:SF0">
    <property type="entry name" value="EXOSTOSIN DOMAIN-CONTAINING PROTEIN-RELATED"/>
    <property type="match status" value="1"/>
</dbReference>
<evidence type="ECO:0000313" key="1">
    <source>
        <dbReference type="EMBL" id="KAG0248896.1"/>
    </source>
</evidence>
<name>A0A9P6PLN1_9FUNG</name>
<organism evidence="1 2">
    <name type="scientific">Actinomortierella ambigua</name>
    <dbReference type="NCBI Taxonomy" id="1343610"/>
    <lineage>
        <taxon>Eukaryota</taxon>
        <taxon>Fungi</taxon>
        <taxon>Fungi incertae sedis</taxon>
        <taxon>Mucoromycota</taxon>
        <taxon>Mortierellomycotina</taxon>
        <taxon>Mortierellomycetes</taxon>
        <taxon>Mortierellales</taxon>
        <taxon>Mortierellaceae</taxon>
        <taxon>Actinomortierella</taxon>
    </lineage>
</organism>
<proteinExistence type="predicted"/>
<dbReference type="AlphaFoldDB" id="A0A9P6PLN1"/>
<dbReference type="Proteomes" id="UP000807716">
    <property type="component" value="Unassembled WGS sequence"/>
</dbReference>